<dbReference type="InterPro" id="IPR036389">
    <property type="entry name" value="RNase_III_sf"/>
</dbReference>
<dbReference type="EMBL" id="JAWPEI010000001">
    <property type="protein sequence ID" value="KAK4736763.1"/>
    <property type="molecule type" value="Genomic_DNA"/>
</dbReference>
<reference evidence="2 3" key="1">
    <citation type="submission" date="2023-10" db="EMBL/GenBank/DDBJ databases">
        <title>Genome-Wide Identification Analysis in wild type Solanum Pinnatisectum Reveals Some Genes Defensing Phytophthora Infestans.</title>
        <authorList>
            <person name="Sun C."/>
        </authorList>
    </citation>
    <scope>NUCLEOTIDE SEQUENCE [LARGE SCALE GENOMIC DNA]</scope>
    <source>
        <strain evidence="2">LQN</strain>
        <tissue evidence="2">Leaf</tissue>
    </source>
</reference>
<comment type="caution">
    <text evidence="2">The sequence shown here is derived from an EMBL/GenBank/DDBJ whole genome shotgun (WGS) entry which is preliminary data.</text>
</comment>
<dbReference type="GO" id="GO:0004525">
    <property type="term" value="F:ribonuclease III activity"/>
    <property type="evidence" value="ECO:0007669"/>
    <property type="project" value="InterPro"/>
</dbReference>
<proteinExistence type="predicted"/>
<evidence type="ECO:0000256" key="1">
    <source>
        <dbReference type="ARBA" id="ARBA00022801"/>
    </source>
</evidence>
<sequence length="209" mass="23899">MLLNHRKLKHCIPTAKILEVMTTKKCLQKFHLESLGKLGDSFLKYAIMGKVAALSFMKWIGMDIDFIDAPMLRHFIVNYAEKLVNFHDPSLPVKALTHGSYILIPRLITYLRSTFVNNECYAQSAVKASMHKHILHASPDLQRQICCTVEDFEKLDLVSTFGWESETTFPNSLQVSQVIPNETSGGISFLIKLRSLREYKKDLERLGKI</sequence>
<accession>A0AAV9MFM5</accession>
<dbReference type="PANTHER" id="PTHR14950:SF70">
    <property type="entry name" value="ENDORIBONUCLEASE DICER HOMOLOG 2"/>
    <property type="match status" value="1"/>
</dbReference>
<protein>
    <recommendedName>
        <fullName evidence="4">RNase III domain-containing protein</fullName>
    </recommendedName>
</protein>
<gene>
    <name evidence="2" type="ORF">R3W88_000460</name>
</gene>
<dbReference type="SUPFAM" id="SSF69065">
    <property type="entry name" value="RNase III domain-like"/>
    <property type="match status" value="1"/>
</dbReference>
<dbReference type="GO" id="GO:0030422">
    <property type="term" value="P:siRNA processing"/>
    <property type="evidence" value="ECO:0007669"/>
    <property type="project" value="TreeGrafter"/>
</dbReference>
<name>A0AAV9MFM5_9SOLN</name>
<dbReference type="GO" id="GO:0005634">
    <property type="term" value="C:nucleus"/>
    <property type="evidence" value="ECO:0007669"/>
    <property type="project" value="TreeGrafter"/>
</dbReference>
<evidence type="ECO:0000313" key="2">
    <source>
        <dbReference type="EMBL" id="KAK4736763.1"/>
    </source>
</evidence>
<organism evidence="2 3">
    <name type="scientific">Solanum pinnatisectum</name>
    <name type="common">tansyleaf nightshade</name>
    <dbReference type="NCBI Taxonomy" id="50273"/>
    <lineage>
        <taxon>Eukaryota</taxon>
        <taxon>Viridiplantae</taxon>
        <taxon>Streptophyta</taxon>
        <taxon>Embryophyta</taxon>
        <taxon>Tracheophyta</taxon>
        <taxon>Spermatophyta</taxon>
        <taxon>Magnoliopsida</taxon>
        <taxon>eudicotyledons</taxon>
        <taxon>Gunneridae</taxon>
        <taxon>Pentapetalae</taxon>
        <taxon>asterids</taxon>
        <taxon>lamiids</taxon>
        <taxon>Solanales</taxon>
        <taxon>Solanaceae</taxon>
        <taxon>Solanoideae</taxon>
        <taxon>Solaneae</taxon>
        <taxon>Solanum</taxon>
    </lineage>
</organism>
<evidence type="ECO:0000313" key="3">
    <source>
        <dbReference type="Proteomes" id="UP001311915"/>
    </source>
</evidence>
<dbReference type="Proteomes" id="UP001311915">
    <property type="component" value="Unassembled WGS sequence"/>
</dbReference>
<dbReference type="Gene3D" id="1.10.1520.10">
    <property type="entry name" value="Ribonuclease III domain"/>
    <property type="match status" value="1"/>
</dbReference>
<dbReference type="AlphaFoldDB" id="A0AAV9MFM5"/>
<keyword evidence="3" id="KW-1185">Reference proteome</keyword>
<keyword evidence="1" id="KW-0378">Hydrolase</keyword>
<dbReference type="PANTHER" id="PTHR14950">
    <property type="entry name" value="DICER-RELATED"/>
    <property type="match status" value="1"/>
</dbReference>
<dbReference type="GO" id="GO:0003723">
    <property type="term" value="F:RNA binding"/>
    <property type="evidence" value="ECO:0007669"/>
    <property type="project" value="TreeGrafter"/>
</dbReference>
<evidence type="ECO:0008006" key="4">
    <source>
        <dbReference type="Google" id="ProtNLM"/>
    </source>
</evidence>
<dbReference type="GO" id="GO:0005737">
    <property type="term" value="C:cytoplasm"/>
    <property type="evidence" value="ECO:0007669"/>
    <property type="project" value="TreeGrafter"/>
</dbReference>